<protein>
    <recommendedName>
        <fullName evidence="9">Carbohydrate binding X2 domain-containing protein</fullName>
    </recommendedName>
</protein>
<reference evidence="10 11" key="1">
    <citation type="submission" date="2020-08" db="EMBL/GenBank/DDBJ databases">
        <authorList>
            <person name="Liu C."/>
            <person name="Sun Q."/>
        </authorList>
    </citation>
    <scope>NUCLEOTIDE SEQUENCE [LARGE SCALE GENOMIC DNA]</scope>
    <source>
        <strain evidence="10 11">NSJ-18</strain>
    </source>
</reference>
<gene>
    <name evidence="10" type="ORF">H8923_00920</name>
</gene>
<evidence type="ECO:0000256" key="8">
    <source>
        <dbReference type="SAM" id="SignalP"/>
    </source>
</evidence>
<evidence type="ECO:0000256" key="3">
    <source>
        <dbReference type="ARBA" id="ARBA00023277"/>
    </source>
</evidence>
<dbReference type="Pfam" id="PF03442">
    <property type="entry name" value="CBM_X2"/>
    <property type="match status" value="1"/>
</dbReference>
<dbReference type="InterPro" id="IPR014756">
    <property type="entry name" value="Ig_E-set"/>
</dbReference>
<feature type="region of interest" description="Disordered" evidence="6">
    <location>
        <begin position="487"/>
        <end position="516"/>
    </location>
</feature>
<proteinExistence type="predicted"/>
<sequence>MGKILRKNMVISLIICIVMTTTAFAGSSRQVKYTYESNNGNYTAGKLSHPENGPKEDDGIIDFENGDADTGQNYSWSSVGYGKYMYIGTCYGAMYNTMKKMAYELNMELSELKAIVNVLYNGTLYVGDEKNNPEAQNRAVIVKLNTETLEVSIIEPPKNMGGYRASIEFKDKLYFSATGTTPYLLEIDPKTDETKVVYKSQKPSSPSISTGIRGLTVVGDELIASMIGDNGAYIVSSTEPSKGESSFKTICTQEDLLDYPAYLYTDSIFGGSIWDMVCFNNKLYFTVVTGKNGDKSSFAMFRGENDENGKWTFEPIIGKEEDNTKYPLGLGASRSGAANLEVYNNHLYIGGYNDPMIALSDVLNFNFENLYKDLSEPVNLWRMDKSEDIELVAGEPNKLFSKRVGNQTSGFGSSLNQYVWDMEVYQGKLYLGTFNIGSLAYPIMQFTNGDVLDMTKEEIESQIKYIKELIEILSNKQNSSSKLEEVISEETETEEISEETINKKNVNEEDNNEENSNKDIDIKEETISENINEESVVKTSEKEVLTQENEKIIDSLEEMSKNLEVITEELDSTYEDNTSNRSISEQEIVLKCLEDAKKIYEEYKDELSEESIESLDKLLNKEKIQNFKYFIESCKYLSKGQRGFSLLVSEDGKNFETITNDGFSDPYNHGLRTFSKTTTGLTIGTANPFKGTQVWKITDNNADSIKDSIVDNNKATYDKYKKEEVAFKIRYNGNTLESVQKDYKSLTEGTEYTLKDEYIVFSTDYLDTLDLGTHEFRFRFSNNGFVDVKVEVIDSSSEDTDNPKKPNDTTKPNNNDKNESISGPNNIQTGDDSGIVILTILSVCCLVALFILNRKNRMKS</sequence>
<comment type="caution">
    <text evidence="10">The sequence shown here is derived from an EMBL/GenBank/DDBJ whole genome shotgun (WGS) entry which is preliminary data.</text>
</comment>
<evidence type="ECO:0000256" key="7">
    <source>
        <dbReference type="SAM" id="Phobius"/>
    </source>
</evidence>
<feature type="signal peptide" evidence="8">
    <location>
        <begin position="1"/>
        <end position="25"/>
    </location>
</feature>
<evidence type="ECO:0000256" key="6">
    <source>
        <dbReference type="SAM" id="MobiDB-lite"/>
    </source>
</evidence>
<keyword evidence="4" id="KW-0624">Polysaccharide degradation</keyword>
<dbReference type="EMBL" id="JACRWE010000001">
    <property type="protein sequence ID" value="MBC5995307.1"/>
    <property type="molecule type" value="Genomic_DNA"/>
</dbReference>
<name>A0ABR7JK55_9FIRM</name>
<feature type="domain" description="Carbohydrate binding X2" evidence="9">
    <location>
        <begin position="711"/>
        <end position="782"/>
    </location>
</feature>
<dbReference type="SUPFAM" id="SSF63825">
    <property type="entry name" value="YWTD domain"/>
    <property type="match status" value="1"/>
</dbReference>
<keyword evidence="7" id="KW-1133">Transmembrane helix</keyword>
<dbReference type="InterPro" id="IPR005102">
    <property type="entry name" value="Carbo-bd_X2"/>
</dbReference>
<feature type="chain" id="PRO_5047524031" description="Carbohydrate binding X2 domain-containing protein" evidence="8">
    <location>
        <begin position="26"/>
        <end position="860"/>
    </location>
</feature>
<keyword evidence="5" id="KW-0175">Coiled coil</keyword>
<keyword evidence="11" id="KW-1185">Reference proteome</keyword>
<evidence type="ECO:0000313" key="10">
    <source>
        <dbReference type="EMBL" id="MBC5995307.1"/>
    </source>
</evidence>
<keyword evidence="3" id="KW-0119">Carbohydrate metabolism</keyword>
<dbReference type="Proteomes" id="UP000609849">
    <property type="component" value="Unassembled WGS sequence"/>
</dbReference>
<evidence type="ECO:0000256" key="2">
    <source>
        <dbReference type="ARBA" id="ARBA00023001"/>
    </source>
</evidence>
<keyword evidence="1 8" id="KW-0732">Signal</keyword>
<feature type="coiled-coil region" evidence="5">
    <location>
        <begin position="542"/>
        <end position="613"/>
    </location>
</feature>
<evidence type="ECO:0000313" key="11">
    <source>
        <dbReference type="Proteomes" id="UP000609849"/>
    </source>
</evidence>
<evidence type="ECO:0000259" key="9">
    <source>
        <dbReference type="Pfam" id="PF03442"/>
    </source>
</evidence>
<evidence type="ECO:0000256" key="5">
    <source>
        <dbReference type="SAM" id="Coils"/>
    </source>
</evidence>
<dbReference type="SUPFAM" id="SSF81296">
    <property type="entry name" value="E set domains"/>
    <property type="match status" value="1"/>
</dbReference>
<organism evidence="10 11">
    <name type="scientific">Romboutsia faecis</name>
    <dbReference type="NCBI Taxonomy" id="2764597"/>
    <lineage>
        <taxon>Bacteria</taxon>
        <taxon>Bacillati</taxon>
        <taxon>Bacillota</taxon>
        <taxon>Clostridia</taxon>
        <taxon>Peptostreptococcales</taxon>
        <taxon>Peptostreptococcaceae</taxon>
        <taxon>Romboutsia</taxon>
    </lineage>
</organism>
<dbReference type="Gene3D" id="2.60.40.10">
    <property type="entry name" value="Immunoglobulins"/>
    <property type="match status" value="1"/>
</dbReference>
<feature type="region of interest" description="Disordered" evidence="6">
    <location>
        <begin position="796"/>
        <end position="826"/>
    </location>
</feature>
<dbReference type="RefSeq" id="WP_153971483.1">
    <property type="nucleotide sequence ID" value="NZ_JACRWE010000001.1"/>
</dbReference>
<evidence type="ECO:0000256" key="4">
    <source>
        <dbReference type="ARBA" id="ARBA00023326"/>
    </source>
</evidence>
<accession>A0ABR7JK55</accession>
<feature type="transmembrane region" description="Helical" evidence="7">
    <location>
        <begin position="834"/>
        <end position="852"/>
    </location>
</feature>
<feature type="compositionally biased region" description="Acidic residues" evidence="6">
    <location>
        <begin position="487"/>
        <end position="498"/>
    </location>
</feature>
<keyword evidence="2" id="KW-0136">Cellulose degradation</keyword>
<keyword evidence="7" id="KW-0812">Transmembrane</keyword>
<keyword evidence="7" id="KW-0472">Membrane</keyword>
<evidence type="ECO:0000256" key="1">
    <source>
        <dbReference type="ARBA" id="ARBA00022729"/>
    </source>
</evidence>
<feature type="compositionally biased region" description="Basic and acidic residues" evidence="6">
    <location>
        <begin position="801"/>
        <end position="819"/>
    </location>
</feature>
<dbReference type="InterPro" id="IPR013783">
    <property type="entry name" value="Ig-like_fold"/>
</dbReference>